<dbReference type="Proteomes" id="UP000544872">
    <property type="component" value="Unassembled WGS sequence"/>
</dbReference>
<organism evidence="1 2">
    <name type="scientific">Novispirillum itersonii</name>
    <name type="common">Aquaspirillum itersonii</name>
    <dbReference type="NCBI Taxonomy" id="189"/>
    <lineage>
        <taxon>Bacteria</taxon>
        <taxon>Pseudomonadati</taxon>
        <taxon>Pseudomonadota</taxon>
        <taxon>Alphaproteobacteria</taxon>
        <taxon>Rhodospirillales</taxon>
        <taxon>Novispirillaceae</taxon>
        <taxon>Novispirillum</taxon>
    </lineage>
</organism>
<comment type="caution">
    <text evidence="1">The sequence shown here is derived from an EMBL/GenBank/DDBJ whole genome shotgun (WGS) entry which is preliminary data.</text>
</comment>
<proteinExistence type="predicted"/>
<dbReference type="InterPro" id="IPR037079">
    <property type="entry name" value="AF2212/PG0164-like_sf"/>
</dbReference>
<protein>
    <recommendedName>
        <fullName evidence="3">DUF1905 domain-containing protein</fullName>
    </recommendedName>
</protein>
<evidence type="ECO:0000313" key="1">
    <source>
        <dbReference type="EMBL" id="MBB6210272.1"/>
    </source>
</evidence>
<dbReference type="AlphaFoldDB" id="A0A7X0DNI3"/>
<dbReference type="SUPFAM" id="SSF141694">
    <property type="entry name" value="AF2212/PG0164-like"/>
    <property type="match status" value="1"/>
</dbReference>
<dbReference type="RefSeq" id="WP_184263112.1">
    <property type="nucleotide sequence ID" value="NZ_JACIIX010000005.1"/>
</dbReference>
<dbReference type="Gene3D" id="2.40.30.100">
    <property type="entry name" value="AF2212/PG0164-like"/>
    <property type="match status" value="1"/>
</dbReference>
<evidence type="ECO:0008006" key="3">
    <source>
        <dbReference type="Google" id="ProtNLM"/>
    </source>
</evidence>
<gene>
    <name evidence="1" type="ORF">FHS48_001687</name>
</gene>
<dbReference type="EMBL" id="JACIIX010000005">
    <property type="protein sequence ID" value="MBB6210272.1"/>
    <property type="molecule type" value="Genomic_DNA"/>
</dbReference>
<reference evidence="1 2" key="1">
    <citation type="submission" date="2020-08" db="EMBL/GenBank/DDBJ databases">
        <title>Genomic Encyclopedia of Type Strains, Phase IV (KMG-IV): sequencing the most valuable type-strain genomes for metagenomic binning, comparative biology and taxonomic classification.</title>
        <authorList>
            <person name="Goeker M."/>
        </authorList>
    </citation>
    <scope>NUCLEOTIDE SEQUENCE [LARGE SCALE GENOMIC DNA]</scope>
    <source>
        <strain evidence="1 2">DSM 11590</strain>
    </source>
</reference>
<keyword evidence="2" id="KW-1185">Reference proteome</keyword>
<accession>A0A7X0DNI3</accession>
<evidence type="ECO:0000313" key="2">
    <source>
        <dbReference type="Proteomes" id="UP000544872"/>
    </source>
</evidence>
<dbReference type="InterPro" id="IPR015018">
    <property type="entry name" value="DUF1905"/>
</dbReference>
<name>A0A7X0DNI3_NOVIT</name>
<sequence>MTDLTLEFTAVLWASAGPGAWYFLTLPADSAAQIRFFRQRHPGFGTLRVTATLGGSRWATSLFPDKASGSFFLPVKADVRRREGLHPGIEATVSLTLSL</sequence>
<dbReference type="Pfam" id="PF08922">
    <property type="entry name" value="DUF1905"/>
    <property type="match status" value="1"/>
</dbReference>